<sequence length="191" mass="22453">MYAKQILGFLNSMDKSCENYSDQALSQRRRLQEVNSEFKKIDQNVKNSINVVRRESLARPKSTKRQQSSYAQKSSRRPKTTPETPNSRMVIRPAPYPVKNYILPAQELVGPKRYYRSRAAQKRKDENEEMLDEFEKFPNSFEKSPRAQPPELVVTSNCNYTDYFKNEKEIDDWGLDEFHSFRIDSEIDALV</sequence>
<protein>
    <submittedName>
        <fullName evidence="2">Uncharacterized protein</fullName>
    </submittedName>
</protein>
<dbReference type="VEuPathDB" id="TrichDB:TRFO_23179"/>
<reference evidence="2" key="1">
    <citation type="submission" date="2016-10" db="EMBL/GenBank/DDBJ databases">
        <authorList>
            <person name="Benchimol M."/>
            <person name="Almeida L.G."/>
            <person name="Vasconcelos A.T."/>
            <person name="Perreira-Neves A."/>
            <person name="Rosa I.A."/>
            <person name="Tasca T."/>
            <person name="Bogo M.R."/>
            <person name="de Souza W."/>
        </authorList>
    </citation>
    <scope>NUCLEOTIDE SEQUENCE [LARGE SCALE GENOMIC DNA]</scope>
    <source>
        <strain evidence="2">K</strain>
    </source>
</reference>
<name>A0A1J4KA99_9EUKA</name>
<dbReference type="OrthoDB" id="10605105at2759"/>
<organism evidence="2 3">
    <name type="scientific">Tritrichomonas foetus</name>
    <dbReference type="NCBI Taxonomy" id="1144522"/>
    <lineage>
        <taxon>Eukaryota</taxon>
        <taxon>Metamonada</taxon>
        <taxon>Parabasalia</taxon>
        <taxon>Tritrichomonadida</taxon>
        <taxon>Tritrichomonadidae</taxon>
        <taxon>Tritrichomonas</taxon>
    </lineage>
</organism>
<gene>
    <name evidence="2" type="ORF">TRFO_23179</name>
</gene>
<dbReference type="EMBL" id="MLAK01000670">
    <property type="protein sequence ID" value="OHT08351.1"/>
    <property type="molecule type" value="Genomic_DNA"/>
</dbReference>
<evidence type="ECO:0000313" key="2">
    <source>
        <dbReference type="EMBL" id="OHT08351.1"/>
    </source>
</evidence>
<feature type="region of interest" description="Disordered" evidence="1">
    <location>
        <begin position="56"/>
        <end position="91"/>
    </location>
</feature>
<comment type="caution">
    <text evidence="2">The sequence shown here is derived from an EMBL/GenBank/DDBJ whole genome shotgun (WGS) entry which is preliminary data.</text>
</comment>
<dbReference type="AlphaFoldDB" id="A0A1J4KA99"/>
<accession>A0A1J4KA99</accession>
<keyword evidence="3" id="KW-1185">Reference proteome</keyword>
<dbReference type="GeneID" id="94837709"/>
<dbReference type="Proteomes" id="UP000179807">
    <property type="component" value="Unassembled WGS sequence"/>
</dbReference>
<evidence type="ECO:0000313" key="3">
    <source>
        <dbReference type="Proteomes" id="UP000179807"/>
    </source>
</evidence>
<evidence type="ECO:0000256" key="1">
    <source>
        <dbReference type="SAM" id="MobiDB-lite"/>
    </source>
</evidence>
<proteinExistence type="predicted"/>
<dbReference type="RefSeq" id="XP_068361487.1">
    <property type="nucleotide sequence ID" value="XM_068503005.1"/>
</dbReference>